<proteinExistence type="inferred from homology"/>
<evidence type="ECO:0000313" key="7">
    <source>
        <dbReference type="Proteomes" id="UP000286908"/>
    </source>
</evidence>
<evidence type="ECO:0000256" key="3">
    <source>
        <dbReference type="ARBA" id="ARBA00023125"/>
    </source>
</evidence>
<reference evidence="6 7" key="1">
    <citation type="submission" date="2017-08" db="EMBL/GenBank/DDBJ databases">
        <title>Draft genome sequence of pheromone producing symbiont Morganella morganii, of the female New Zealand grass grub Costelytra giveni.</title>
        <authorList>
            <person name="Laugraud A."/>
            <person name="Young S.D."/>
            <person name="Hurst M.H."/>
        </authorList>
    </citation>
    <scope>NUCLEOTIDE SEQUENCE [LARGE SCALE GENOMIC DNA]</scope>
    <source>
        <strain evidence="6 7">MMsCG</strain>
    </source>
</reference>
<dbReference type="InterPro" id="IPR036388">
    <property type="entry name" value="WH-like_DNA-bd_sf"/>
</dbReference>
<organism evidence="6 7">
    <name type="scientific">Morganella morganii</name>
    <name type="common">Proteus morganii</name>
    <dbReference type="NCBI Taxonomy" id="582"/>
    <lineage>
        <taxon>Bacteria</taxon>
        <taxon>Pseudomonadati</taxon>
        <taxon>Pseudomonadota</taxon>
        <taxon>Gammaproteobacteria</taxon>
        <taxon>Enterobacterales</taxon>
        <taxon>Morganellaceae</taxon>
        <taxon>Morganella</taxon>
    </lineage>
</organism>
<dbReference type="PROSITE" id="PS50931">
    <property type="entry name" value="HTH_LYSR"/>
    <property type="match status" value="1"/>
</dbReference>
<dbReference type="InterPro" id="IPR000847">
    <property type="entry name" value="LysR_HTH_N"/>
</dbReference>
<sequence>MDLRLLRAFVTLAGCGHYHEAASALCITQPALTKQIKLLENRLGLILFVRGRHGAQLTAEGAELLPAASALTEQSREFMHRAKLLSCQLPARLNTGFGISAFREAAEFVSYLQKTLPDVDVSLDDFPSQVMTEKLLSGELDIAFMRLPLPETAAHRLDAVAFKQETLSLVVPAGTVVQPGQVLSLITRSPLLALHENRGAGLYRQITAFLDANHVTPRDVHYSSDIRTLIALVATGAGVALLPGGAGNPGHPDVTFYPLTTFAQASWKLGMIWRRELPLLWRQQWRGWLTVKDHPFSPGKPGHPV</sequence>
<dbReference type="GO" id="GO:0003700">
    <property type="term" value="F:DNA-binding transcription factor activity"/>
    <property type="evidence" value="ECO:0007669"/>
    <property type="project" value="InterPro"/>
</dbReference>
<dbReference type="SUPFAM" id="SSF46785">
    <property type="entry name" value="Winged helix' DNA-binding domain"/>
    <property type="match status" value="1"/>
</dbReference>
<dbReference type="SUPFAM" id="SSF53850">
    <property type="entry name" value="Periplasmic binding protein-like II"/>
    <property type="match status" value="1"/>
</dbReference>
<protein>
    <submittedName>
        <fullName evidence="6">LysR family transcriptional regulator</fullName>
    </submittedName>
</protein>
<dbReference type="AlphaFoldDB" id="A0A433ZZ47"/>
<evidence type="ECO:0000256" key="4">
    <source>
        <dbReference type="ARBA" id="ARBA00023163"/>
    </source>
</evidence>
<evidence type="ECO:0000256" key="2">
    <source>
        <dbReference type="ARBA" id="ARBA00023015"/>
    </source>
</evidence>
<dbReference type="CDD" id="cd08414">
    <property type="entry name" value="PBP2_LTTR_aromatics_like"/>
    <property type="match status" value="1"/>
</dbReference>
<dbReference type="EMBL" id="NRQY01000001">
    <property type="protein sequence ID" value="RUT67398.1"/>
    <property type="molecule type" value="Genomic_DNA"/>
</dbReference>
<feature type="domain" description="HTH lysR-type" evidence="5">
    <location>
        <begin position="1"/>
        <end position="58"/>
    </location>
</feature>
<evidence type="ECO:0000256" key="1">
    <source>
        <dbReference type="ARBA" id="ARBA00009437"/>
    </source>
</evidence>
<dbReference type="Pfam" id="PF03466">
    <property type="entry name" value="LysR_substrate"/>
    <property type="match status" value="1"/>
</dbReference>
<dbReference type="Proteomes" id="UP000286908">
    <property type="component" value="Unassembled WGS sequence"/>
</dbReference>
<dbReference type="Pfam" id="PF00126">
    <property type="entry name" value="HTH_1"/>
    <property type="match status" value="1"/>
</dbReference>
<dbReference type="PANTHER" id="PTHR30346">
    <property type="entry name" value="TRANSCRIPTIONAL DUAL REGULATOR HCAR-RELATED"/>
    <property type="match status" value="1"/>
</dbReference>
<keyword evidence="4" id="KW-0804">Transcription</keyword>
<evidence type="ECO:0000313" key="6">
    <source>
        <dbReference type="EMBL" id="RUT67398.1"/>
    </source>
</evidence>
<gene>
    <name evidence="6" type="ORF">CKG00_06235</name>
</gene>
<dbReference type="PANTHER" id="PTHR30346:SF0">
    <property type="entry name" value="HCA OPERON TRANSCRIPTIONAL ACTIVATOR HCAR"/>
    <property type="match status" value="1"/>
</dbReference>
<comment type="similarity">
    <text evidence="1">Belongs to the LysR transcriptional regulatory family.</text>
</comment>
<dbReference type="OrthoDB" id="9067838at2"/>
<dbReference type="GO" id="GO:0032993">
    <property type="term" value="C:protein-DNA complex"/>
    <property type="evidence" value="ECO:0007669"/>
    <property type="project" value="TreeGrafter"/>
</dbReference>
<accession>A0A433ZZ47</accession>
<dbReference type="InterPro" id="IPR036390">
    <property type="entry name" value="WH_DNA-bd_sf"/>
</dbReference>
<evidence type="ECO:0000259" key="5">
    <source>
        <dbReference type="PROSITE" id="PS50931"/>
    </source>
</evidence>
<keyword evidence="2" id="KW-0805">Transcription regulation</keyword>
<dbReference type="PRINTS" id="PR00039">
    <property type="entry name" value="HTHLYSR"/>
</dbReference>
<comment type="caution">
    <text evidence="6">The sequence shown here is derived from an EMBL/GenBank/DDBJ whole genome shotgun (WGS) entry which is preliminary data.</text>
</comment>
<keyword evidence="3" id="KW-0238">DNA-binding</keyword>
<dbReference type="Gene3D" id="3.40.190.10">
    <property type="entry name" value="Periplasmic binding protein-like II"/>
    <property type="match status" value="2"/>
</dbReference>
<name>A0A433ZZ47_MORMO</name>
<dbReference type="GO" id="GO:0003677">
    <property type="term" value="F:DNA binding"/>
    <property type="evidence" value="ECO:0007669"/>
    <property type="project" value="UniProtKB-KW"/>
</dbReference>
<dbReference type="InterPro" id="IPR005119">
    <property type="entry name" value="LysR_subst-bd"/>
</dbReference>
<dbReference type="Gene3D" id="1.10.10.10">
    <property type="entry name" value="Winged helix-like DNA-binding domain superfamily/Winged helix DNA-binding domain"/>
    <property type="match status" value="1"/>
</dbReference>